<dbReference type="OrthoDB" id="2542372at2"/>
<dbReference type="Proteomes" id="UP000030907">
    <property type="component" value="Chromosome"/>
</dbReference>
<feature type="transmembrane region" description="Helical" evidence="1">
    <location>
        <begin position="179"/>
        <end position="202"/>
    </location>
</feature>
<gene>
    <name evidence="2" type="ORF">SKP52_14470</name>
</gene>
<keyword evidence="3" id="KW-1185">Reference proteome</keyword>
<evidence type="ECO:0000313" key="2">
    <source>
        <dbReference type="EMBL" id="AJA09778.1"/>
    </source>
</evidence>
<keyword evidence="1" id="KW-0472">Membrane</keyword>
<proteinExistence type="predicted"/>
<evidence type="ECO:0000256" key="1">
    <source>
        <dbReference type="SAM" id="Phobius"/>
    </source>
</evidence>
<keyword evidence="1" id="KW-0812">Transmembrane</keyword>
<feature type="transmembrane region" description="Helical" evidence="1">
    <location>
        <begin position="19"/>
        <end position="37"/>
    </location>
</feature>
<dbReference type="EMBL" id="CP009122">
    <property type="protein sequence ID" value="AJA09778.1"/>
    <property type="molecule type" value="Genomic_DNA"/>
</dbReference>
<sequence length="280" mass="28912">MAETAAASRRPSFERVGRWVGGAALAGSIAFIGERLWRLDWSTLQPHASWGLAGAMIGAPLLFAGADRALASAWTAVVDPEHIQQPRDMSRIYARGVLMKYLPGSVFQYVSRQVEGAKTGIEHKLLAKSVVVEVGLHFVSSMSVAAACLTFERSPVIAFAAAVIVVGAAFAARRPLLTALAFQILAFGGFAVAAALIGAAVLPAGTSLAHFAALFLLAWLAGFVVPVAPGGIGVREAALLALAGTGLPAAGLMAATLALRASSIAGDLGYGLAALRRRRT</sequence>
<feature type="transmembrane region" description="Helical" evidence="1">
    <location>
        <begin position="209"/>
        <end position="232"/>
    </location>
</feature>
<dbReference type="RefSeq" id="WP_039575761.1">
    <property type="nucleotide sequence ID" value="NZ_CP009122.1"/>
</dbReference>
<dbReference type="KEGG" id="sphk:SKP52_14470"/>
<name>A0A0A7PKN4_9SPHN</name>
<dbReference type="AlphaFoldDB" id="A0A0A7PKN4"/>
<organism evidence="2 3">
    <name type="scientific">Sphingopyxis fribergensis</name>
    <dbReference type="NCBI Taxonomy" id="1515612"/>
    <lineage>
        <taxon>Bacteria</taxon>
        <taxon>Pseudomonadati</taxon>
        <taxon>Pseudomonadota</taxon>
        <taxon>Alphaproteobacteria</taxon>
        <taxon>Sphingomonadales</taxon>
        <taxon>Sphingomonadaceae</taxon>
        <taxon>Sphingopyxis</taxon>
    </lineage>
</organism>
<feature type="transmembrane region" description="Helical" evidence="1">
    <location>
        <begin position="49"/>
        <end position="71"/>
    </location>
</feature>
<feature type="transmembrane region" description="Helical" evidence="1">
    <location>
        <begin position="238"/>
        <end position="259"/>
    </location>
</feature>
<dbReference type="STRING" id="1515612.SKP52_14470"/>
<keyword evidence="1" id="KW-1133">Transmembrane helix</keyword>
<feature type="transmembrane region" description="Helical" evidence="1">
    <location>
        <begin position="156"/>
        <end position="173"/>
    </location>
</feature>
<dbReference type="HOGENOM" id="CLU_051659_1_0_5"/>
<evidence type="ECO:0000313" key="3">
    <source>
        <dbReference type="Proteomes" id="UP000030907"/>
    </source>
</evidence>
<accession>A0A0A7PKN4</accession>
<reference evidence="2 3" key="1">
    <citation type="journal article" date="2015" name="Int. J. Syst. Evol. Microbiol.">
        <title>Description of Sphingopyxis fribergensis sp. nov. - a soil bacterium with the ability to degrade styrene and phenylacetic acid.</title>
        <authorList>
            <person name="Oelschlagel M."/>
            <person name="Ruckert C."/>
            <person name="Kalinowski J."/>
            <person name="Schmidt G."/>
            <person name="Schlomann M."/>
            <person name="Tischler D."/>
        </authorList>
    </citation>
    <scope>NUCLEOTIDE SEQUENCE [LARGE SCALE GENOMIC DNA]</scope>
    <source>
        <strain evidence="2 3">Kp5.2</strain>
    </source>
</reference>
<protein>
    <submittedName>
        <fullName evidence="2">Putative membrane protein</fullName>
    </submittedName>
</protein>